<evidence type="ECO:0000256" key="3">
    <source>
        <dbReference type="ARBA" id="ARBA00012757"/>
    </source>
</evidence>
<evidence type="ECO:0000313" key="16">
    <source>
        <dbReference type="Proteomes" id="UP000290849"/>
    </source>
</evidence>
<evidence type="ECO:0000256" key="10">
    <source>
        <dbReference type="ARBA" id="ARBA00053030"/>
    </source>
</evidence>
<dbReference type="GO" id="GO:0004555">
    <property type="term" value="F:alpha,alpha-trehalase activity"/>
    <property type="evidence" value="ECO:0007669"/>
    <property type="project" value="UniProtKB-EC"/>
</dbReference>
<dbReference type="InterPro" id="IPR045582">
    <property type="entry name" value="Trehalase-like_N"/>
</dbReference>
<dbReference type="EMBL" id="PYAL01000005">
    <property type="protein sequence ID" value="RXN86927.1"/>
    <property type="molecule type" value="Genomic_DNA"/>
</dbReference>
<dbReference type="InterPro" id="IPR008928">
    <property type="entry name" value="6-hairpin_glycosidase_sf"/>
</dbReference>
<dbReference type="PANTHER" id="PTHR31616:SF0">
    <property type="entry name" value="GLUCAN 1,4-ALPHA-GLUCOSIDASE"/>
    <property type="match status" value="1"/>
</dbReference>
<organism evidence="15 16">
    <name type="scientific">Achromobacter aloeverae</name>
    <dbReference type="NCBI Taxonomy" id="1750518"/>
    <lineage>
        <taxon>Bacteria</taxon>
        <taxon>Pseudomonadati</taxon>
        <taxon>Pseudomonadota</taxon>
        <taxon>Betaproteobacteria</taxon>
        <taxon>Burkholderiales</taxon>
        <taxon>Alcaligenaceae</taxon>
        <taxon>Achromobacter</taxon>
    </lineage>
</organism>
<keyword evidence="5" id="KW-0378">Hydrolase</keyword>
<keyword evidence="7" id="KW-0326">Glycosidase</keyword>
<feature type="domain" description="Trehalase-like N-terminal" evidence="14">
    <location>
        <begin position="10"/>
        <end position="159"/>
    </location>
</feature>
<evidence type="ECO:0000259" key="14">
    <source>
        <dbReference type="Pfam" id="PF19291"/>
    </source>
</evidence>
<evidence type="ECO:0000256" key="8">
    <source>
        <dbReference type="ARBA" id="ARBA00030473"/>
    </source>
</evidence>
<proteinExistence type="inferred from homology"/>
<dbReference type="AlphaFoldDB" id="A0A4Q1HHM4"/>
<dbReference type="SUPFAM" id="SSF48208">
    <property type="entry name" value="Six-hairpin glycosidases"/>
    <property type="match status" value="1"/>
</dbReference>
<evidence type="ECO:0000256" key="2">
    <source>
        <dbReference type="ARBA" id="ARBA00006188"/>
    </source>
</evidence>
<dbReference type="Gene3D" id="1.50.10.10">
    <property type="match status" value="1"/>
</dbReference>
<keyword evidence="6" id="KW-0119">Carbohydrate metabolism</keyword>
<sequence>MPRPHTSSPSKPLEDYGLIGNMLSAALVARDGSIDWLCLPYFNSPACFAALLGDESHGRWQIRPRDPGCRTTRRYVPGTAVLETVHETDTGKVTVFDFMPLSEDEQRVDVVRLIRGDEGRVDMEMELVLRFNYGQAVPWVRRRDYGLSAVAGPDAVELHTQLPLSGEDMKTKSRFTVHKGDTPAFTLSYHPSHKQPHFVPDRSESLDRTIAWWREWSKRCRGDAENHPRWHEAIVRSMITLKLLTFSPTGGMVAAPTTSLPERLGGERNWDYRYCWLRDSAMILYALLNGGYRDEAEAWRHWLMRATSGLPEQLQIMYGVSGERHLPEFELPWLPGYENSRPVRIGNAASTQIQMDIYGEVIEALHAAREARLAPVEHAWRLQRVLLQPLKKHWNTRDHGIWEVRGPRRAFTHSRVMCWVAFDRAIKSIERFNLDLNGSKEELVALRDKVHDDVCRHGFDAKLNSFVQSYGGKALDASLLMIPQVGFLPIDDPRVEGTIAAIEQRLLRDGLVYRYDTKQTDDGLPDGEGVFLACSFWLADAYVMQGRMDEARALYDRLLGLRNDLGLLAEEYDPVAKRLVGNFPQGFSHIGLINTGYNLMKAASGPAQQRASSSAPRNGDAQHHGPAGDVPHV</sequence>
<name>A0A4Q1HHM4_9BURK</name>
<protein>
    <recommendedName>
        <fullName evidence="4">Trehalase</fullName>
        <ecNumber evidence="3">3.2.1.28</ecNumber>
    </recommendedName>
    <alternativeName>
        <fullName evidence="8">Alpha,alpha-trehalase</fullName>
    </alternativeName>
    <alternativeName>
        <fullName evidence="9">Alpha,alpha-trehalose glucohydrolase</fullName>
    </alternativeName>
</protein>
<evidence type="ECO:0000256" key="11">
    <source>
        <dbReference type="ARBA" id="ARBA00060615"/>
    </source>
</evidence>
<evidence type="ECO:0000256" key="12">
    <source>
        <dbReference type="SAM" id="MobiDB-lite"/>
    </source>
</evidence>
<dbReference type="Pfam" id="PF19291">
    <property type="entry name" value="TREH_N"/>
    <property type="match status" value="1"/>
</dbReference>
<dbReference type="Pfam" id="PF00723">
    <property type="entry name" value="Glyco_hydro_15"/>
    <property type="match status" value="1"/>
</dbReference>
<evidence type="ECO:0000256" key="7">
    <source>
        <dbReference type="ARBA" id="ARBA00023295"/>
    </source>
</evidence>
<comment type="cofactor">
    <cofactor evidence="10">
        <name>phosphate</name>
        <dbReference type="ChEBI" id="CHEBI:43474"/>
    </cofactor>
</comment>
<evidence type="ECO:0000256" key="1">
    <source>
        <dbReference type="ARBA" id="ARBA00001576"/>
    </source>
</evidence>
<dbReference type="FunFam" id="1.50.10.10:FF:000005">
    <property type="entry name" value="Glycosyl hydrolase, glucoamylase"/>
    <property type="match status" value="1"/>
</dbReference>
<keyword evidence="16" id="KW-1185">Reference proteome</keyword>
<reference evidence="15 16" key="1">
    <citation type="journal article" date="2017" name="Int. J. Syst. Evol. Microbiol.">
        <title>Achromobacter aloeverae sp. nov., isolated from the root of Aloe vera (L.) Burm.f.</title>
        <authorList>
            <person name="Kuncharoen N."/>
            <person name="Muramatsu Y."/>
            <person name="Shibata C."/>
            <person name="Kamakura Y."/>
            <person name="Nakagawa Y."/>
            <person name="Tanasupawat S."/>
        </authorList>
    </citation>
    <scope>NUCLEOTIDE SEQUENCE [LARGE SCALE GENOMIC DNA]</scope>
    <source>
        <strain evidence="15 16">AVA-1</strain>
    </source>
</reference>
<evidence type="ECO:0000256" key="5">
    <source>
        <dbReference type="ARBA" id="ARBA00022801"/>
    </source>
</evidence>
<feature type="compositionally biased region" description="Polar residues" evidence="12">
    <location>
        <begin position="606"/>
        <end position="616"/>
    </location>
</feature>
<comment type="pathway">
    <text evidence="11">Glycan degradation; trehalose degradation; D-glucose from alpha,alpha-trehalose: step 1/1.</text>
</comment>
<comment type="catalytic activity">
    <reaction evidence="1">
        <text>alpha,alpha-trehalose + H2O = alpha-D-glucose + beta-D-glucose</text>
        <dbReference type="Rhea" id="RHEA:32675"/>
        <dbReference type="ChEBI" id="CHEBI:15377"/>
        <dbReference type="ChEBI" id="CHEBI:15903"/>
        <dbReference type="ChEBI" id="CHEBI:16551"/>
        <dbReference type="ChEBI" id="CHEBI:17925"/>
        <dbReference type="EC" id="3.2.1.28"/>
    </reaction>
</comment>
<feature type="region of interest" description="Disordered" evidence="12">
    <location>
        <begin position="604"/>
        <end position="633"/>
    </location>
</feature>
<evidence type="ECO:0000256" key="4">
    <source>
        <dbReference type="ARBA" id="ARBA00019905"/>
    </source>
</evidence>
<dbReference type="Proteomes" id="UP000290849">
    <property type="component" value="Unassembled WGS sequence"/>
</dbReference>
<dbReference type="GO" id="GO:0005993">
    <property type="term" value="P:trehalose catabolic process"/>
    <property type="evidence" value="ECO:0007669"/>
    <property type="project" value="UniProtKB-ARBA"/>
</dbReference>
<dbReference type="InterPro" id="IPR012341">
    <property type="entry name" value="6hp_glycosidase-like_sf"/>
</dbReference>
<feature type="domain" description="GH15-like" evidence="13">
    <location>
        <begin position="231"/>
        <end position="596"/>
    </location>
</feature>
<evidence type="ECO:0000256" key="6">
    <source>
        <dbReference type="ARBA" id="ARBA00023277"/>
    </source>
</evidence>
<dbReference type="PANTHER" id="PTHR31616">
    <property type="entry name" value="TREHALASE"/>
    <property type="match status" value="1"/>
</dbReference>
<gene>
    <name evidence="15" type="ORF">C7R54_18685</name>
</gene>
<evidence type="ECO:0000256" key="9">
    <source>
        <dbReference type="ARBA" id="ARBA00031637"/>
    </source>
</evidence>
<dbReference type="RefSeq" id="WP_129151930.1">
    <property type="nucleotide sequence ID" value="NZ_JBHSDO010000012.1"/>
</dbReference>
<dbReference type="InterPro" id="IPR011613">
    <property type="entry name" value="GH15-like"/>
</dbReference>
<comment type="similarity">
    <text evidence="2">Belongs to the glycosyl hydrolase 15 family.</text>
</comment>
<dbReference type="OrthoDB" id="3902805at2"/>
<evidence type="ECO:0000313" key="15">
    <source>
        <dbReference type="EMBL" id="RXN86927.1"/>
    </source>
</evidence>
<evidence type="ECO:0000259" key="13">
    <source>
        <dbReference type="Pfam" id="PF00723"/>
    </source>
</evidence>
<dbReference type="EC" id="3.2.1.28" evidence="3"/>
<accession>A0A4Q1HHM4</accession>
<comment type="caution">
    <text evidence="15">The sequence shown here is derived from an EMBL/GenBank/DDBJ whole genome shotgun (WGS) entry which is preliminary data.</text>
</comment>